<feature type="domain" description="ABC transporter" evidence="9">
    <location>
        <begin position="5"/>
        <end position="243"/>
    </location>
</feature>
<evidence type="ECO:0000256" key="7">
    <source>
        <dbReference type="ARBA" id="ARBA00022967"/>
    </source>
</evidence>
<protein>
    <submittedName>
        <fullName evidence="10">Energy-coupling factor transport system ATP-binding protein</fullName>
    </submittedName>
</protein>
<keyword evidence="5" id="KW-0547">Nucleotide-binding</keyword>
<dbReference type="AlphaFoldDB" id="A0A1M7JFK3"/>
<evidence type="ECO:0000259" key="9">
    <source>
        <dbReference type="PROSITE" id="PS50893"/>
    </source>
</evidence>
<keyword evidence="6 10" id="KW-0067">ATP-binding</keyword>
<dbReference type="PROSITE" id="PS00211">
    <property type="entry name" value="ABC_TRANSPORTER_1"/>
    <property type="match status" value="1"/>
</dbReference>
<dbReference type="NCBIfam" id="NF010167">
    <property type="entry name" value="PRK13648.1"/>
    <property type="match status" value="2"/>
</dbReference>
<dbReference type="InterPro" id="IPR003593">
    <property type="entry name" value="AAA+_ATPase"/>
</dbReference>
<dbReference type="SUPFAM" id="SSF52540">
    <property type="entry name" value="P-loop containing nucleoside triphosphate hydrolases"/>
    <property type="match status" value="2"/>
</dbReference>
<reference evidence="10 11" key="1">
    <citation type="submission" date="2016-11" db="EMBL/GenBank/DDBJ databases">
        <authorList>
            <person name="Jaros S."/>
            <person name="Januszkiewicz K."/>
            <person name="Wedrychowicz H."/>
        </authorList>
    </citation>
    <scope>NUCLEOTIDE SEQUENCE [LARGE SCALE GENOMIC DNA]</scope>
    <source>
        <strain evidence="10 11">CGMCC 1.10681</strain>
    </source>
</reference>
<name>A0A1M7JFK3_9BACI</name>
<keyword evidence="7" id="KW-1278">Translocase</keyword>
<evidence type="ECO:0000256" key="1">
    <source>
        <dbReference type="ARBA" id="ARBA00004202"/>
    </source>
</evidence>
<dbReference type="GO" id="GO:0016887">
    <property type="term" value="F:ATP hydrolysis activity"/>
    <property type="evidence" value="ECO:0007669"/>
    <property type="project" value="InterPro"/>
</dbReference>
<feature type="domain" description="ABC transporter" evidence="9">
    <location>
        <begin position="292"/>
        <end position="527"/>
    </location>
</feature>
<keyword evidence="3" id="KW-0813">Transport</keyword>
<dbReference type="STRING" id="1027249.SAMN05216179_0333"/>
<dbReference type="GO" id="GO:0043190">
    <property type="term" value="C:ATP-binding cassette (ABC) transporter complex"/>
    <property type="evidence" value="ECO:0007669"/>
    <property type="project" value="TreeGrafter"/>
</dbReference>
<evidence type="ECO:0000256" key="4">
    <source>
        <dbReference type="ARBA" id="ARBA00022475"/>
    </source>
</evidence>
<comment type="subcellular location">
    <subcellularLocation>
        <location evidence="1">Cell membrane</location>
        <topology evidence="1">Peripheral membrane protein</topology>
    </subcellularLocation>
</comment>
<dbReference type="InterPro" id="IPR017871">
    <property type="entry name" value="ABC_transporter-like_CS"/>
</dbReference>
<evidence type="ECO:0000313" key="11">
    <source>
        <dbReference type="Proteomes" id="UP000184184"/>
    </source>
</evidence>
<dbReference type="Pfam" id="PF00005">
    <property type="entry name" value="ABC_tran"/>
    <property type="match status" value="2"/>
</dbReference>
<dbReference type="InterPro" id="IPR050095">
    <property type="entry name" value="ECF_ABC_transporter_ATP-bd"/>
</dbReference>
<sequence>MTKHIDIKNVTFQYPGATEPVLNNVNLSIEKGDFVAILGGNGSGKSTLCKLLNGLIPHYYVGDFAGEVTVNNLNTLDHKVADLSRTVGYVYQDFENQIVSPRVLEDACFAPLHYGLADYRERGLRALQLVGLAEVKNAFVWQLSGGQKHLLALASVLSLNPEIIIIDEPVAQLDPQHAKVIYDILKELNEVHGKTIIVIEHHTEFVASYAKNVVLMEKGNVTFKLPVKEALNQVDILLAHQIYPPQITQAAKMIGVIDSLPITIEEGLPTFSELGPLEAHIKHSASKLNPIVSYEKVNFSYKTVSRDKKQVLHDINCTIYEGDYIALVGNNGAGKSSFMRLITGLVKPGSGDVLVDGTNTRKLSPEHLAEKVTYIHQNPEQMFIEDCVDKDVEFFMKARKVKNYRSKVEQLLEQFELTNLADHDSRLLSGGQQRRASLAIGVGMHPEIMLLDEPTANLDISTRKHITRLLDGLKDTLKAVIVATHDMQLVCEFANRIIVMHEGRIIHDGDRESVFQNYRLLEKAGLVPPQIFSFTQSLGWDQPAYTVEEFAIRYQGRDVANGVYA</sequence>
<comment type="similarity">
    <text evidence="2">Belongs to the ABC transporter superfamily.</text>
</comment>
<dbReference type="PROSITE" id="PS50893">
    <property type="entry name" value="ABC_TRANSPORTER_2"/>
    <property type="match status" value="2"/>
</dbReference>
<gene>
    <name evidence="10" type="ORF">SAMN05216179_0333</name>
</gene>
<dbReference type="FunFam" id="3.40.50.300:FF:000224">
    <property type="entry name" value="Energy-coupling factor transporter ATP-binding protein EcfA"/>
    <property type="match status" value="1"/>
</dbReference>
<dbReference type="PANTHER" id="PTHR43553">
    <property type="entry name" value="HEAVY METAL TRANSPORTER"/>
    <property type="match status" value="1"/>
</dbReference>
<dbReference type="GO" id="GO:0005524">
    <property type="term" value="F:ATP binding"/>
    <property type="evidence" value="ECO:0007669"/>
    <property type="project" value="UniProtKB-KW"/>
</dbReference>
<dbReference type="GO" id="GO:0042626">
    <property type="term" value="F:ATPase-coupled transmembrane transporter activity"/>
    <property type="evidence" value="ECO:0007669"/>
    <property type="project" value="TreeGrafter"/>
</dbReference>
<proteinExistence type="inferred from homology"/>
<organism evidence="10 11">
    <name type="scientific">Gracilibacillus kekensis</name>
    <dbReference type="NCBI Taxonomy" id="1027249"/>
    <lineage>
        <taxon>Bacteria</taxon>
        <taxon>Bacillati</taxon>
        <taxon>Bacillota</taxon>
        <taxon>Bacilli</taxon>
        <taxon>Bacillales</taxon>
        <taxon>Bacillaceae</taxon>
        <taxon>Gracilibacillus</taxon>
    </lineage>
</organism>
<dbReference type="OrthoDB" id="501320at2"/>
<dbReference type="CDD" id="cd03225">
    <property type="entry name" value="ABC_cobalt_CbiO_domain1"/>
    <property type="match status" value="2"/>
</dbReference>
<accession>A0A1M7JFK3</accession>
<keyword evidence="4" id="KW-1003">Cell membrane</keyword>
<dbReference type="RefSeq" id="WP_073199047.1">
    <property type="nucleotide sequence ID" value="NZ_FRCZ01000001.1"/>
</dbReference>
<evidence type="ECO:0000256" key="2">
    <source>
        <dbReference type="ARBA" id="ARBA00005417"/>
    </source>
</evidence>
<dbReference type="Gene3D" id="3.40.50.300">
    <property type="entry name" value="P-loop containing nucleotide triphosphate hydrolases"/>
    <property type="match status" value="2"/>
</dbReference>
<evidence type="ECO:0000313" key="10">
    <source>
        <dbReference type="EMBL" id="SHM51317.1"/>
    </source>
</evidence>
<dbReference type="SMART" id="SM00382">
    <property type="entry name" value="AAA"/>
    <property type="match status" value="2"/>
</dbReference>
<keyword evidence="8" id="KW-0472">Membrane</keyword>
<keyword evidence="11" id="KW-1185">Reference proteome</keyword>
<dbReference type="PANTHER" id="PTHR43553:SF27">
    <property type="entry name" value="ENERGY-COUPLING FACTOR TRANSPORTER ATP-BINDING PROTEIN ECFA2"/>
    <property type="match status" value="1"/>
</dbReference>
<dbReference type="GO" id="GO:0015087">
    <property type="term" value="F:cobalt ion transmembrane transporter activity"/>
    <property type="evidence" value="ECO:0007669"/>
    <property type="project" value="UniProtKB-ARBA"/>
</dbReference>
<dbReference type="EMBL" id="FRCZ01000001">
    <property type="protein sequence ID" value="SHM51317.1"/>
    <property type="molecule type" value="Genomic_DNA"/>
</dbReference>
<dbReference type="InterPro" id="IPR015856">
    <property type="entry name" value="ABC_transpr_CbiO/EcfA_su"/>
</dbReference>
<evidence type="ECO:0000256" key="3">
    <source>
        <dbReference type="ARBA" id="ARBA00022448"/>
    </source>
</evidence>
<evidence type="ECO:0000256" key="5">
    <source>
        <dbReference type="ARBA" id="ARBA00022741"/>
    </source>
</evidence>
<evidence type="ECO:0000256" key="8">
    <source>
        <dbReference type="ARBA" id="ARBA00023136"/>
    </source>
</evidence>
<dbReference type="InterPro" id="IPR027417">
    <property type="entry name" value="P-loop_NTPase"/>
</dbReference>
<dbReference type="Proteomes" id="UP000184184">
    <property type="component" value="Unassembled WGS sequence"/>
</dbReference>
<dbReference type="InterPro" id="IPR003439">
    <property type="entry name" value="ABC_transporter-like_ATP-bd"/>
</dbReference>
<evidence type="ECO:0000256" key="6">
    <source>
        <dbReference type="ARBA" id="ARBA00022840"/>
    </source>
</evidence>